<feature type="transmembrane region" description="Helical" evidence="3">
    <location>
        <begin position="220"/>
        <end position="240"/>
    </location>
</feature>
<evidence type="ECO:0000256" key="2">
    <source>
        <dbReference type="SAM" id="MobiDB-lite"/>
    </source>
</evidence>
<keyword evidence="5" id="KW-1185">Reference proteome</keyword>
<proteinExistence type="inferred from homology"/>
<dbReference type="EMBL" id="CAJNDS010001324">
    <property type="protein sequence ID" value="CAE7255373.1"/>
    <property type="molecule type" value="Genomic_DNA"/>
</dbReference>
<dbReference type="Proteomes" id="UP000604046">
    <property type="component" value="Unassembled WGS sequence"/>
</dbReference>
<evidence type="ECO:0000256" key="1">
    <source>
        <dbReference type="ARBA" id="ARBA00010199"/>
    </source>
</evidence>
<gene>
    <name evidence="4" type="primary">slc47a1</name>
    <name evidence="4" type="ORF">SNAT2548_LOCUS12992</name>
</gene>
<feature type="transmembrane region" description="Helical" evidence="3">
    <location>
        <begin position="335"/>
        <end position="360"/>
    </location>
</feature>
<feature type="transmembrane region" description="Helical" evidence="3">
    <location>
        <begin position="103"/>
        <end position="124"/>
    </location>
</feature>
<dbReference type="InterPro" id="IPR002528">
    <property type="entry name" value="MATE_fam"/>
</dbReference>
<evidence type="ECO:0000256" key="3">
    <source>
        <dbReference type="SAM" id="Phobius"/>
    </source>
</evidence>
<feature type="transmembrane region" description="Helical" evidence="3">
    <location>
        <begin position="453"/>
        <end position="477"/>
    </location>
</feature>
<feature type="transmembrane region" description="Helical" evidence="3">
    <location>
        <begin position="144"/>
        <end position="169"/>
    </location>
</feature>
<dbReference type="PANTHER" id="PTHR11206">
    <property type="entry name" value="MULTIDRUG RESISTANCE PROTEIN"/>
    <property type="match status" value="1"/>
</dbReference>
<dbReference type="GO" id="GO:0042910">
    <property type="term" value="F:xenobiotic transmembrane transporter activity"/>
    <property type="evidence" value="ECO:0007669"/>
    <property type="project" value="InterPro"/>
</dbReference>
<dbReference type="AlphaFoldDB" id="A0A812M274"/>
<accession>A0A812M274</accession>
<feature type="region of interest" description="Disordered" evidence="2">
    <location>
        <begin position="516"/>
        <end position="571"/>
    </location>
</feature>
<organism evidence="4 5">
    <name type="scientific">Symbiodinium natans</name>
    <dbReference type="NCBI Taxonomy" id="878477"/>
    <lineage>
        <taxon>Eukaryota</taxon>
        <taxon>Sar</taxon>
        <taxon>Alveolata</taxon>
        <taxon>Dinophyceae</taxon>
        <taxon>Suessiales</taxon>
        <taxon>Symbiodiniaceae</taxon>
        <taxon>Symbiodinium</taxon>
    </lineage>
</organism>
<comment type="similarity">
    <text evidence="1">Belongs to the multi antimicrobial extrusion (MATE) (TC 2.A.66.1) family.</text>
</comment>
<feature type="transmembrane region" description="Helical" evidence="3">
    <location>
        <begin position="380"/>
        <end position="402"/>
    </location>
</feature>
<dbReference type="GO" id="GO:0015297">
    <property type="term" value="F:antiporter activity"/>
    <property type="evidence" value="ECO:0007669"/>
    <property type="project" value="InterPro"/>
</dbReference>
<sequence length="571" mass="61357">MASGAMAERSEPLVGENAEAEQSFYKNEIKTMCGIGWPMLISFFCRFGMASEDSAFVGHIASTAKFLTTGHSVLSIGASLLGYGFLAAKGAAEGALGYGPMDYLAAAGLSDMVTNILIIPPLAFNQSLNALVSQAMGSGNKKMAGTWLQLSVLWLTLGYSVTLASFFFVSPMLKLLGFSSDVCELAGMYAKYNVFWPIPNGWYQCMRFYFQAQGITKPAMYNNIIFLAVNALLNWVLVFGGPFRAWGWYGFGFIGAALSLSCSRTLQPLAYWLYMFWWRKAHLDTWPSLSQKTYLTKEHVKNFMAMSLPQMGTLIFQAVVGQATTLMIAKLGTEAVAASSAAAAATMVFTGGLSPTLSMVGGMRVGYYLGKGQAEHARRVGMLALLLGAMLTTAIAAVYLPFGKYILHVVTKDEKVDVPATTILPAIMMNLIASIMVSVGTQGILTSQGRTKAVTLLSMGFDLPFSVGSTALMVFYFQASLNVVYWVQAAVSFVEAAVILVIIRWSDWAGLARQARSRQGMDRPQDDAEAGGISASDIPEDLRASGISLQPPADKDTGTEANPATPSLMGG</sequence>
<feature type="transmembrane region" description="Helical" evidence="3">
    <location>
        <begin position="246"/>
        <end position="266"/>
    </location>
</feature>
<keyword evidence="3" id="KW-1133">Transmembrane helix</keyword>
<keyword evidence="3" id="KW-0812">Transmembrane</keyword>
<feature type="transmembrane region" description="Helical" evidence="3">
    <location>
        <begin position="422"/>
        <end position="441"/>
    </location>
</feature>
<protein>
    <submittedName>
        <fullName evidence="4">Slc47a1 protein</fullName>
    </submittedName>
</protein>
<feature type="transmembrane region" description="Helical" evidence="3">
    <location>
        <begin position="483"/>
        <end position="503"/>
    </location>
</feature>
<evidence type="ECO:0000313" key="5">
    <source>
        <dbReference type="Proteomes" id="UP000604046"/>
    </source>
</evidence>
<comment type="caution">
    <text evidence="4">The sequence shown here is derived from an EMBL/GenBank/DDBJ whole genome shotgun (WGS) entry which is preliminary data.</text>
</comment>
<dbReference type="OrthoDB" id="2126698at2759"/>
<name>A0A812M274_9DINO</name>
<feature type="transmembrane region" description="Helical" evidence="3">
    <location>
        <begin position="69"/>
        <end position="91"/>
    </location>
</feature>
<reference evidence="4" key="1">
    <citation type="submission" date="2021-02" db="EMBL/GenBank/DDBJ databases">
        <authorList>
            <person name="Dougan E. K."/>
            <person name="Rhodes N."/>
            <person name="Thang M."/>
            <person name="Chan C."/>
        </authorList>
    </citation>
    <scope>NUCLEOTIDE SEQUENCE</scope>
</reference>
<keyword evidence="3" id="KW-0472">Membrane</keyword>
<dbReference type="GO" id="GO:0016020">
    <property type="term" value="C:membrane"/>
    <property type="evidence" value="ECO:0007669"/>
    <property type="project" value="InterPro"/>
</dbReference>
<evidence type="ECO:0000313" key="4">
    <source>
        <dbReference type="EMBL" id="CAE7255373.1"/>
    </source>
</evidence>
<dbReference type="Pfam" id="PF01554">
    <property type="entry name" value="MatE"/>
    <property type="match status" value="2"/>
</dbReference>